<reference evidence="1 2" key="1">
    <citation type="submission" date="2021-12" db="EMBL/GenBank/DDBJ databases">
        <title>Genome sequencing of bacteria with rrn-lacking chromosome and rrn-plasmid.</title>
        <authorList>
            <person name="Anda M."/>
            <person name="Iwasaki W."/>
        </authorList>
    </citation>
    <scope>NUCLEOTIDE SEQUENCE [LARGE SCALE GENOMIC DNA]</scope>
    <source>
        <strain evidence="1 2">NBRC 15940</strain>
    </source>
</reference>
<dbReference type="Proteomes" id="UP001310022">
    <property type="component" value="Unassembled WGS sequence"/>
</dbReference>
<protein>
    <submittedName>
        <fullName evidence="1">Uncharacterized protein</fullName>
    </submittedName>
</protein>
<accession>A0AAN4VTD8</accession>
<dbReference type="AlphaFoldDB" id="A0AAN4VTD8"/>
<gene>
    <name evidence="1" type="ORF">PEDI_02960</name>
</gene>
<comment type="caution">
    <text evidence="1">The sequence shown here is derived from an EMBL/GenBank/DDBJ whole genome shotgun (WGS) entry which is preliminary data.</text>
</comment>
<name>A0AAN4VTD8_9BACT</name>
<keyword evidence="2" id="KW-1185">Reference proteome</keyword>
<evidence type="ECO:0000313" key="2">
    <source>
        <dbReference type="Proteomes" id="UP001310022"/>
    </source>
</evidence>
<dbReference type="RefSeq" id="WP_338235708.1">
    <property type="nucleotide sequence ID" value="NZ_BQKE01000001.1"/>
</dbReference>
<organism evidence="1 2">
    <name type="scientific">Persicobacter diffluens</name>
    <dbReference type="NCBI Taxonomy" id="981"/>
    <lineage>
        <taxon>Bacteria</taxon>
        <taxon>Pseudomonadati</taxon>
        <taxon>Bacteroidota</taxon>
        <taxon>Cytophagia</taxon>
        <taxon>Cytophagales</taxon>
        <taxon>Persicobacteraceae</taxon>
        <taxon>Persicobacter</taxon>
    </lineage>
</organism>
<sequence length="233" mass="27357">MTRTLTFPFKPFVIFFICFLVHTSCQPLEEVNPETRSIPIENLKANIKNPVVLDMSSANLHLGIMDIHNVDQLNGIHDFKLGTYLKDLNLGDFMDYGEFYEGRLKVFISKKHLVKLKNADCFDVTLYFIDDMLAKVQMTSNLGLVNDLLQTFGRPNIKRKKIARELHLPEIKNPYLLTLVEMEWKTFRNRMTYKESLRDRSFDIGKLEKINRLTIQMNGYEKHLMYLDRVMSL</sequence>
<dbReference type="EMBL" id="BQKE01000001">
    <property type="protein sequence ID" value="GJM59744.1"/>
    <property type="molecule type" value="Genomic_DNA"/>
</dbReference>
<evidence type="ECO:0000313" key="1">
    <source>
        <dbReference type="EMBL" id="GJM59744.1"/>
    </source>
</evidence>
<proteinExistence type="predicted"/>